<dbReference type="EMBL" id="KV928415">
    <property type="protein sequence ID" value="PIO34319.1"/>
    <property type="molecule type" value="Genomic_DNA"/>
</dbReference>
<dbReference type="AlphaFoldDB" id="A0A2G9S2D8"/>
<name>A0A2G9S2D8_AQUCT</name>
<evidence type="ECO:0000313" key="2">
    <source>
        <dbReference type="Proteomes" id="UP000228934"/>
    </source>
</evidence>
<evidence type="ECO:0000313" key="1">
    <source>
        <dbReference type="EMBL" id="PIO34319.1"/>
    </source>
</evidence>
<sequence length="33" mass="3858">MNHKLDDLQSKDHRFGLMVAGMLKKFPRSINTK</sequence>
<reference evidence="2" key="1">
    <citation type="journal article" date="2017" name="Nat. Commun.">
        <title>The North American bullfrog draft genome provides insight into hormonal regulation of long noncoding RNA.</title>
        <authorList>
            <person name="Hammond S.A."/>
            <person name="Warren R.L."/>
            <person name="Vandervalk B.P."/>
            <person name="Kucuk E."/>
            <person name="Khan H."/>
            <person name="Gibb E.A."/>
            <person name="Pandoh P."/>
            <person name="Kirk H."/>
            <person name="Zhao Y."/>
            <person name="Jones M."/>
            <person name="Mungall A.J."/>
            <person name="Coope R."/>
            <person name="Pleasance S."/>
            <person name="Moore R.A."/>
            <person name="Holt R.A."/>
            <person name="Round J.M."/>
            <person name="Ohora S."/>
            <person name="Walle B.V."/>
            <person name="Veldhoen N."/>
            <person name="Helbing C.C."/>
            <person name="Birol I."/>
        </authorList>
    </citation>
    <scope>NUCLEOTIDE SEQUENCE [LARGE SCALE GENOMIC DNA]</scope>
</reference>
<protein>
    <submittedName>
        <fullName evidence="1">Uncharacterized protein</fullName>
    </submittedName>
</protein>
<dbReference type="Proteomes" id="UP000228934">
    <property type="component" value="Unassembled WGS sequence"/>
</dbReference>
<keyword evidence="2" id="KW-1185">Reference proteome</keyword>
<organism evidence="1 2">
    <name type="scientific">Aquarana catesbeiana</name>
    <name type="common">American bullfrog</name>
    <name type="synonym">Rana catesbeiana</name>
    <dbReference type="NCBI Taxonomy" id="8400"/>
    <lineage>
        <taxon>Eukaryota</taxon>
        <taxon>Metazoa</taxon>
        <taxon>Chordata</taxon>
        <taxon>Craniata</taxon>
        <taxon>Vertebrata</taxon>
        <taxon>Euteleostomi</taxon>
        <taxon>Amphibia</taxon>
        <taxon>Batrachia</taxon>
        <taxon>Anura</taxon>
        <taxon>Neobatrachia</taxon>
        <taxon>Ranoidea</taxon>
        <taxon>Ranidae</taxon>
        <taxon>Aquarana</taxon>
    </lineage>
</organism>
<gene>
    <name evidence="1" type="ORF">AB205_0012280</name>
</gene>
<accession>A0A2G9S2D8</accession>
<proteinExistence type="predicted"/>